<protein>
    <submittedName>
        <fullName evidence="1">Uncharacterized protein</fullName>
    </submittedName>
</protein>
<evidence type="ECO:0000313" key="1">
    <source>
        <dbReference type="EMBL" id="GAA2075025.1"/>
    </source>
</evidence>
<proteinExistence type="predicted"/>
<gene>
    <name evidence="1" type="ORF">GCM10009801_29400</name>
</gene>
<evidence type="ECO:0000313" key="2">
    <source>
        <dbReference type="Proteomes" id="UP001500016"/>
    </source>
</evidence>
<reference evidence="1 2" key="1">
    <citation type="journal article" date="2019" name="Int. J. Syst. Evol. Microbiol.">
        <title>The Global Catalogue of Microorganisms (GCM) 10K type strain sequencing project: providing services to taxonomists for standard genome sequencing and annotation.</title>
        <authorList>
            <consortium name="The Broad Institute Genomics Platform"/>
            <consortium name="The Broad Institute Genome Sequencing Center for Infectious Disease"/>
            <person name="Wu L."/>
            <person name="Ma J."/>
        </authorList>
    </citation>
    <scope>NUCLEOTIDE SEQUENCE [LARGE SCALE GENOMIC DNA]</scope>
    <source>
        <strain evidence="1 2">JCM 15478</strain>
    </source>
</reference>
<sequence length="76" mass="8144">MAVHPPYLPSSSRLQDTDRCPLCWLPTGTGEWTARSRHPTSLGEVEYCAGPCGCLVVLVDGQLVKTAAAPAVRPRP</sequence>
<dbReference type="EMBL" id="BAAAPE010000007">
    <property type="protein sequence ID" value="GAA2075025.1"/>
    <property type="molecule type" value="Genomic_DNA"/>
</dbReference>
<keyword evidence="2" id="KW-1185">Reference proteome</keyword>
<dbReference type="Proteomes" id="UP001500016">
    <property type="component" value="Unassembled WGS sequence"/>
</dbReference>
<comment type="caution">
    <text evidence="1">The sequence shown here is derived from an EMBL/GenBank/DDBJ whole genome shotgun (WGS) entry which is preliminary data.</text>
</comment>
<organism evidence="1 2">
    <name type="scientific">Streptomyces albiaxialis</name>
    <dbReference type="NCBI Taxonomy" id="329523"/>
    <lineage>
        <taxon>Bacteria</taxon>
        <taxon>Bacillati</taxon>
        <taxon>Actinomycetota</taxon>
        <taxon>Actinomycetes</taxon>
        <taxon>Kitasatosporales</taxon>
        <taxon>Streptomycetaceae</taxon>
        <taxon>Streptomyces</taxon>
    </lineage>
</organism>
<dbReference type="RefSeq" id="WP_344527924.1">
    <property type="nucleotide sequence ID" value="NZ_BAAAPE010000007.1"/>
</dbReference>
<name>A0ABN2W091_9ACTN</name>
<accession>A0ABN2W091</accession>